<proteinExistence type="predicted"/>
<sequence>MSEKKLLDFLQKPRRPLEGTKCFTPVVLSDSKGLRLASQVVHPFDKNILWWCASGRTIKQGYDWLTKNIEDKIKRHGNLHIYVWLGTCNTTTRDKNRYILLKSQEVDAAQNIITLLQNFDSIIENHPNCRLILLEIPIYSSYECNKADNHPNPEIFKEQDIQLQKQIEQLIESITYINKNSDCHSPHFSHHLYTSKQVKRGKNKPVKKFYNFKLYTDMVHPKPHLAKVWLIEIGEHIQMDCWF</sequence>
<dbReference type="EMBL" id="CACVKT020007820">
    <property type="protein sequence ID" value="CAC5410974.1"/>
    <property type="molecule type" value="Genomic_DNA"/>
</dbReference>
<dbReference type="InterPro" id="IPR036514">
    <property type="entry name" value="SGNH_hydro_sf"/>
</dbReference>
<evidence type="ECO:0000313" key="2">
    <source>
        <dbReference type="Proteomes" id="UP000507470"/>
    </source>
</evidence>
<reference evidence="1 2" key="1">
    <citation type="submission" date="2020-06" db="EMBL/GenBank/DDBJ databases">
        <authorList>
            <person name="Li R."/>
            <person name="Bekaert M."/>
        </authorList>
    </citation>
    <scope>NUCLEOTIDE SEQUENCE [LARGE SCALE GENOMIC DNA]</scope>
    <source>
        <strain evidence="2">wild</strain>
    </source>
</reference>
<dbReference type="Proteomes" id="UP000507470">
    <property type="component" value="Unassembled WGS sequence"/>
</dbReference>
<dbReference type="Gene3D" id="3.40.50.1110">
    <property type="entry name" value="SGNH hydrolase"/>
    <property type="match status" value="1"/>
</dbReference>
<organism evidence="1 2">
    <name type="scientific">Mytilus coruscus</name>
    <name type="common">Sea mussel</name>
    <dbReference type="NCBI Taxonomy" id="42192"/>
    <lineage>
        <taxon>Eukaryota</taxon>
        <taxon>Metazoa</taxon>
        <taxon>Spiralia</taxon>
        <taxon>Lophotrochozoa</taxon>
        <taxon>Mollusca</taxon>
        <taxon>Bivalvia</taxon>
        <taxon>Autobranchia</taxon>
        <taxon>Pteriomorphia</taxon>
        <taxon>Mytilida</taxon>
        <taxon>Mytiloidea</taxon>
        <taxon>Mytilidae</taxon>
        <taxon>Mytilinae</taxon>
        <taxon>Mytilus</taxon>
    </lineage>
</organism>
<evidence type="ECO:0000313" key="1">
    <source>
        <dbReference type="EMBL" id="CAC5410974.1"/>
    </source>
</evidence>
<keyword evidence="2" id="KW-1185">Reference proteome</keyword>
<dbReference type="OrthoDB" id="6048568at2759"/>
<dbReference type="SUPFAM" id="SSF52266">
    <property type="entry name" value="SGNH hydrolase"/>
    <property type="match status" value="1"/>
</dbReference>
<protein>
    <submittedName>
        <fullName evidence="1">Uncharacterized protein</fullName>
    </submittedName>
</protein>
<gene>
    <name evidence="1" type="ORF">MCOR_44111</name>
</gene>
<accession>A0A6J8DUJ7</accession>
<name>A0A6J8DUJ7_MYTCO</name>
<dbReference type="AlphaFoldDB" id="A0A6J8DUJ7"/>